<dbReference type="PROSITE" id="PS51832">
    <property type="entry name" value="HD_GYP"/>
    <property type="match status" value="1"/>
</dbReference>
<dbReference type="InterPro" id="IPR052020">
    <property type="entry name" value="Cyclic_di-GMP/3'3'-cGAMP_PDE"/>
</dbReference>
<dbReference type="CDD" id="cd00077">
    <property type="entry name" value="HDc"/>
    <property type="match status" value="1"/>
</dbReference>
<dbReference type="AlphaFoldDB" id="A0A521FZ01"/>
<dbReference type="Gene3D" id="1.10.3210.10">
    <property type="entry name" value="Hypothetical protein af1432"/>
    <property type="match status" value="1"/>
</dbReference>
<feature type="modified residue" description="4-aspartylphosphate" evidence="1">
    <location>
        <position position="58"/>
    </location>
</feature>
<dbReference type="Pfam" id="PF00072">
    <property type="entry name" value="Response_reg"/>
    <property type="match status" value="1"/>
</dbReference>
<dbReference type="Pfam" id="PF13487">
    <property type="entry name" value="HD_5"/>
    <property type="match status" value="1"/>
</dbReference>
<feature type="domain" description="HD-GYP" evidence="3">
    <location>
        <begin position="145"/>
        <end position="358"/>
    </location>
</feature>
<proteinExistence type="predicted"/>
<dbReference type="SMART" id="SM00471">
    <property type="entry name" value="HDc"/>
    <property type="match status" value="1"/>
</dbReference>
<dbReference type="SMART" id="SM00448">
    <property type="entry name" value="REC"/>
    <property type="match status" value="1"/>
</dbReference>
<dbReference type="PANTHER" id="PTHR45228:SF5">
    <property type="entry name" value="CYCLIC DI-GMP PHOSPHODIESTERASE VC_1348-RELATED"/>
    <property type="match status" value="1"/>
</dbReference>
<dbReference type="GO" id="GO:0000160">
    <property type="term" value="P:phosphorelay signal transduction system"/>
    <property type="evidence" value="ECO:0007669"/>
    <property type="project" value="InterPro"/>
</dbReference>
<name>A0A521FZ01_9BACT</name>
<dbReference type="PANTHER" id="PTHR45228">
    <property type="entry name" value="CYCLIC DI-GMP PHOSPHODIESTERASE TM_0186-RELATED"/>
    <property type="match status" value="1"/>
</dbReference>
<gene>
    <name evidence="4" type="ORF">CDV28_1455</name>
</gene>
<keyword evidence="1" id="KW-0597">Phosphoprotein</keyword>
<dbReference type="InterPro" id="IPR001789">
    <property type="entry name" value="Sig_transdc_resp-reg_receiver"/>
</dbReference>
<dbReference type="SUPFAM" id="SSF52172">
    <property type="entry name" value="CheY-like"/>
    <property type="match status" value="1"/>
</dbReference>
<dbReference type="SUPFAM" id="SSF109604">
    <property type="entry name" value="HD-domain/PDEase-like"/>
    <property type="match status" value="1"/>
</dbReference>
<dbReference type="PROSITE" id="PS50110">
    <property type="entry name" value="RESPONSE_REGULATORY"/>
    <property type="match status" value="1"/>
</dbReference>
<sequence length="362" mass="41170">MRSRATKPLVFIVDDVPENIQIALAHLKSLDMEFAYATSGEQALERIRSRTPDLVLLDVMMPGMDGFETLQEIRKIQATQSIPVIFLTARSEPEDVAKGFELGGVDYITKPFHGVELRSRVRNHLELHRYKMYLEQTVEARTRETVLLKDITIVAMGELAEHRDTDTGGHIQRTRAFVRSLAENLFHSGKFLDILTPEYITLLYKTAPLHDIGKVGIPDVILLKQGRLDRDEFEIMKKHAIYGEEVIDKLTKMAGEPMTFLQCAKDLVGSHHEKFDGSGYPRGLAGRSIPLAGRIMAIADVYDALRTKRAYKPALSHEQTMQIIIHEEGRSRHFDPDVYDALIRVEKEFETIAQRNKDEAMC</sequence>
<feature type="domain" description="Response regulatory" evidence="2">
    <location>
        <begin position="9"/>
        <end position="125"/>
    </location>
</feature>
<comment type="caution">
    <text evidence="4">The sequence shown here is derived from an EMBL/GenBank/DDBJ whole genome shotgun (WGS) entry which is preliminary data.</text>
</comment>
<evidence type="ECO:0000313" key="4">
    <source>
        <dbReference type="EMBL" id="TAA73983.1"/>
    </source>
</evidence>
<evidence type="ECO:0000259" key="3">
    <source>
        <dbReference type="PROSITE" id="PS51832"/>
    </source>
</evidence>
<evidence type="ECO:0000313" key="5">
    <source>
        <dbReference type="Proteomes" id="UP000316238"/>
    </source>
</evidence>
<reference evidence="4" key="1">
    <citation type="submission" date="2017-07" db="EMBL/GenBank/DDBJ databases">
        <title>The cable genome - Insights into the physiology and evolution of filamentous bacteria capable of sulfide oxidation via long distance electron transfer.</title>
        <authorList>
            <person name="Thorup C."/>
            <person name="Bjerg J.T."/>
            <person name="Schreiber L."/>
            <person name="Nielsen L.P."/>
            <person name="Kjeldsen K.U."/>
            <person name="Boesen T."/>
            <person name="Boggild A."/>
            <person name="Meysman F."/>
            <person name="Geelhoed J."/>
            <person name="Schramm A."/>
        </authorList>
    </citation>
    <scope>NUCLEOTIDE SEQUENCE [LARGE SCALE GENOMIC DNA]</scope>
    <source>
        <strain evidence="4">GS</strain>
    </source>
</reference>
<accession>A0A521FZ01</accession>
<evidence type="ECO:0000256" key="1">
    <source>
        <dbReference type="PROSITE-ProRule" id="PRU00169"/>
    </source>
</evidence>
<dbReference type="EMBL" id="NQJD01000045">
    <property type="protein sequence ID" value="TAA73983.1"/>
    <property type="molecule type" value="Genomic_DNA"/>
</dbReference>
<protein>
    <submittedName>
        <fullName evidence="4">Two-component system response regulator</fullName>
    </submittedName>
</protein>
<evidence type="ECO:0000259" key="2">
    <source>
        <dbReference type="PROSITE" id="PS50110"/>
    </source>
</evidence>
<dbReference type="Gene3D" id="3.40.50.2300">
    <property type="match status" value="1"/>
</dbReference>
<dbReference type="InterPro" id="IPR037522">
    <property type="entry name" value="HD_GYP_dom"/>
</dbReference>
<dbReference type="InterPro" id="IPR003607">
    <property type="entry name" value="HD/PDEase_dom"/>
</dbReference>
<dbReference type="InterPro" id="IPR011006">
    <property type="entry name" value="CheY-like_superfamily"/>
</dbReference>
<keyword evidence="5" id="KW-1185">Reference proteome</keyword>
<dbReference type="Proteomes" id="UP000316238">
    <property type="component" value="Unassembled WGS sequence"/>
</dbReference>
<organism evidence="4 5">
    <name type="scientific">Candidatus Electronema aureum</name>
    <dbReference type="NCBI Taxonomy" id="2005002"/>
    <lineage>
        <taxon>Bacteria</taxon>
        <taxon>Pseudomonadati</taxon>
        <taxon>Thermodesulfobacteriota</taxon>
        <taxon>Desulfobulbia</taxon>
        <taxon>Desulfobulbales</taxon>
        <taxon>Desulfobulbaceae</taxon>
        <taxon>Candidatus Electronema</taxon>
    </lineage>
</organism>